<feature type="compositionally biased region" description="Basic residues" evidence="1">
    <location>
        <begin position="1"/>
        <end position="24"/>
    </location>
</feature>
<name>A0ABM3KFM5_CUCME</name>
<protein>
    <submittedName>
        <fullName evidence="3">Transferase At4g12130, mitochondrial</fullName>
    </submittedName>
</protein>
<evidence type="ECO:0000313" key="3">
    <source>
        <dbReference type="RefSeq" id="XP_050936576.1"/>
    </source>
</evidence>
<feature type="region of interest" description="Disordered" evidence="1">
    <location>
        <begin position="1"/>
        <end position="37"/>
    </location>
</feature>
<evidence type="ECO:0000313" key="2">
    <source>
        <dbReference type="Proteomes" id="UP001652600"/>
    </source>
</evidence>
<dbReference type="RefSeq" id="XP_050936576.1">
    <property type="nucleotide sequence ID" value="XM_051080619.1"/>
</dbReference>
<accession>A0ABM3KFM5</accession>
<gene>
    <name evidence="3" type="primary">LOC107991641</name>
</gene>
<evidence type="ECO:0000256" key="1">
    <source>
        <dbReference type="SAM" id="MobiDB-lite"/>
    </source>
</evidence>
<keyword evidence="3" id="KW-0808">Transferase</keyword>
<dbReference type="GeneID" id="107991641"/>
<reference evidence="3" key="1">
    <citation type="submission" date="2025-08" db="UniProtKB">
        <authorList>
            <consortium name="RefSeq"/>
        </authorList>
    </citation>
    <scope>IDENTIFICATION</scope>
    <source>
        <tissue evidence="3">Stem</tissue>
    </source>
</reference>
<organism evidence="2 3">
    <name type="scientific">Cucumis melo</name>
    <name type="common">Muskmelon</name>
    <dbReference type="NCBI Taxonomy" id="3656"/>
    <lineage>
        <taxon>Eukaryota</taxon>
        <taxon>Viridiplantae</taxon>
        <taxon>Streptophyta</taxon>
        <taxon>Embryophyta</taxon>
        <taxon>Tracheophyta</taxon>
        <taxon>Spermatophyta</taxon>
        <taxon>Magnoliopsida</taxon>
        <taxon>eudicotyledons</taxon>
        <taxon>Gunneridae</taxon>
        <taxon>Pentapetalae</taxon>
        <taxon>rosids</taxon>
        <taxon>fabids</taxon>
        <taxon>Cucurbitales</taxon>
        <taxon>Cucurbitaceae</taxon>
        <taxon>Benincaseae</taxon>
        <taxon>Cucumis</taxon>
    </lineage>
</organism>
<sequence>MPRWNRTKNLKWKNLRRKRRKKRPPKPDEKLNWIGFGPGPTSDDSIEFADVDSSMLDELLVTLKNFSFVMGLKMS</sequence>
<proteinExistence type="predicted"/>
<dbReference type="GO" id="GO:0016740">
    <property type="term" value="F:transferase activity"/>
    <property type="evidence" value="ECO:0007669"/>
    <property type="project" value="UniProtKB-KW"/>
</dbReference>
<dbReference type="Proteomes" id="UP001652600">
    <property type="component" value="Chromosome 12"/>
</dbReference>
<keyword evidence="2" id="KW-1185">Reference proteome</keyword>